<sequence>MAFQARWRELKKAGWTSKRPTGLSVDFTYLKPGKTIKDVKGVDVFVGEEALMQYLDKPDLCTGATHSSNLHTSATRTIGYIQVGYMQCGHHS</sequence>
<keyword evidence="2" id="KW-1185">Reference proteome</keyword>
<proteinExistence type="predicted"/>
<dbReference type="Proteomes" id="UP001165121">
    <property type="component" value="Unassembled WGS sequence"/>
</dbReference>
<organism evidence="1 2">
    <name type="scientific">Phytophthora fragariaefolia</name>
    <dbReference type="NCBI Taxonomy" id="1490495"/>
    <lineage>
        <taxon>Eukaryota</taxon>
        <taxon>Sar</taxon>
        <taxon>Stramenopiles</taxon>
        <taxon>Oomycota</taxon>
        <taxon>Peronosporomycetes</taxon>
        <taxon>Peronosporales</taxon>
        <taxon>Peronosporaceae</taxon>
        <taxon>Phytophthora</taxon>
    </lineage>
</organism>
<gene>
    <name evidence="1" type="ORF">Pfra01_001899400</name>
</gene>
<evidence type="ECO:0000313" key="1">
    <source>
        <dbReference type="EMBL" id="GMF48767.1"/>
    </source>
</evidence>
<dbReference type="OrthoDB" id="113522at2759"/>
<reference evidence="1" key="1">
    <citation type="submission" date="2023-04" db="EMBL/GenBank/DDBJ databases">
        <title>Phytophthora fragariaefolia NBRC 109709.</title>
        <authorList>
            <person name="Ichikawa N."/>
            <person name="Sato H."/>
            <person name="Tonouchi N."/>
        </authorList>
    </citation>
    <scope>NUCLEOTIDE SEQUENCE</scope>
    <source>
        <strain evidence="1">NBRC 109709</strain>
    </source>
</reference>
<protein>
    <submittedName>
        <fullName evidence="1">Unnamed protein product</fullName>
    </submittedName>
</protein>
<dbReference type="AlphaFoldDB" id="A0A9W6XZD7"/>
<name>A0A9W6XZD7_9STRA</name>
<dbReference type="EMBL" id="BSXT01002404">
    <property type="protein sequence ID" value="GMF48767.1"/>
    <property type="molecule type" value="Genomic_DNA"/>
</dbReference>
<dbReference type="PANTHER" id="PTHR37069">
    <property type="entry name" value="DDE_TNP_1_7 DOMAIN-CONTAINING PROTEIN"/>
    <property type="match status" value="1"/>
</dbReference>
<comment type="caution">
    <text evidence="1">The sequence shown here is derived from an EMBL/GenBank/DDBJ whole genome shotgun (WGS) entry which is preliminary data.</text>
</comment>
<evidence type="ECO:0000313" key="2">
    <source>
        <dbReference type="Proteomes" id="UP001165121"/>
    </source>
</evidence>
<accession>A0A9W6XZD7</accession>
<dbReference type="PANTHER" id="PTHR37069:SF2">
    <property type="entry name" value="PIGGYBAC TRANSPOSABLE ELEMENT-DERIVED PROTEIN DOMAIN-CONTAINING PROTEIN"/>
    <property type="match status" value="1"/>
</dbReference>